<proteinExistence type="inferred from homology"/>
<evidence type="ECO:0000256" key="3">
    <source>
        <dbReference type="ARBA" id="ARBA00013017"/>
    </source>
</evidence>
<evidence type="ECO:0000256" key="4">
    <source>
        <dbReference type="ARBA" id="ARBA00022559"/>
    </source>
</evidence>
<keyword evidence="6" id="KW-0560">Oxidoreductase</keyword>
<evidence type="ECO:0000256" key="7">
    <source>
        <dbReference type="ARBA" id="ARBA00023157"/>
    </source>
</evidence>
<evidence type="ECO:0000256" key="9">
    <source>
        <dbReference type="ARBA" id="ARBA00032824"/>
    </source>
</evidence>
<reference evidence="14 15" key="1">
    <citation type="submission" date="2020-11" db="EMBL/GenBank/DDBJ databases">
        <title>WGS of Herminiimonas contaminans strain Marseille-Q4544 isolated from planarians Schmidtea mediterranea.</title>
        <authorList>
            <person name="Kangale L."/>
        </authorList>
    </citation>
    <scope>NUCLEOTIDE SEQUENCE [LARGE SCALE GENOMIC DNA]</scope>
    <source>
        <strain evidence="14 15">Marseille-Q4544</strain>
    </source>
</reference>
<dbReference type="Pfam" id="PF00578">
    <property type="entry name" value="AhpC-TSA"/>
    <property type="match status" value="1"/>
</dbReference>
<evidence type="ECO:0000256" key="1">
    <source>
        <dbReference type="ARBA" id="ARBA00003330"/>
    </source>
</evidence>
<keyword evidence="5" id="KW-0049">Antioxidant</keyword>
<evidence type="ECO:0000256" key="10">
    <source>
        <dbReference type="ARBA" id="ARBA00038489"/>
    </source>
</evidence>
<dbReference type="PANTHER" id="PTHR42801:SF4">
    <property type="entry name" value="AHPC_TSA FAMILY PROTEIN"/>
    <property type="match status" value="1"/>
</dbReference>
<name>A0ABS0EQA9_9BURK</name>
<dbReference type="PANTHER" id="PTHR42801">
    <property type="entry name" value="THIOREDOXIN-DEPENDENT PEROXIDE REDUCTASE"/>
    <property type="match status" value="1"/>
</dbReference>
<dbReference type="EC" id="1.11.1.24" evidence="3"/>
<dbReference type="Proteomes" id="UP000657372">
    <property type="component" value="Unassembled WGS sequence"/>
</dbReference>
<dbReference type="PIRSF" id="PIRSF000239">
    <property type="entry name" value="AHPC"/>
    <property type="match status" value="1"/>
</dbReference>
<evidence type="ECO:0000313" key="15">
    <source>
        <dbReference type="Proteomes" id="UP000657372"/>
    </source>
</evidence>
<protein>
    <recommendedName>
        <fullName evidence="3">thioredoxin-dependent peroxiredoxin</fullName>
        <ecNumber evidence="3">1.11.1.24</ecNumber>
    </recommendedName>
    <alternativeName>
        <fullName evidence="9">Thioredoxin peroxidase</fullName>
    </alternativeName>
    <alternativeName>
        <fullName evidence="11">Thioredoxin-dependent peroxiredoxin Bcp</fullName>
    </alternativeName>
</protein>
<feature type="domain" description="Thioredoxin" evidence="13">
    <location>
        <begin position="12"/>
        <end position="164"/>
    </location>
</feature>
<keyword evidence="15" id="KW-1185">Reference proteome</keyword>
<evidence type="ECO:0000256" key="5">
    <source>
        <dbReference type="ARBA" id="ARBA00022862"/>
    </source>
</evidence>
<keyword evidence="8" id="KW-0676">Redox-active center</keyword>
<organism evidence="14 15">
    <name type="scientific">Herminiimonas contaminans</name>
    <dbReference type="NCBI Taxonomy" id="1111140"/>
    <lineage>
        <taxon>Bacteria</taxon>
        <taxon>Pseudomonadati</taxon>
        <taxon>Pseudomonadota</taxon>
        <taxon>Betaproteobacteria</taxon>
        <taxon>Burkholderiales</taxon>
        <taxon>Oxalobacteraceae</taxon>
        <taxon>Herminiimonas</taxon>
    </lineage>
</organism>
<evidence type="ECO:0000313" key="14">
    <source>
        <dbReference type="EMBL" id="MBF8177016.1"/>
    </source>
</evidence>
<comment type="similarity">
    <text evidence="10">Belongs to the peroxiredoxin family. BCP/PrxQ subfamily.</text>
</comment>
<dbReference type="CDD" id="cd03017">
    <property type="entry name" value="PRX_BCP"/>
    <property type="match status" value="1"/>
</dbReference>
<dbReference type="InterPro" id="IPR036249">
    <property type="entry name" value="Thioredoxin-like_sf"/>
</dbReference>
<evidence type="ECO:0000256" key="2">
    <source>
        <dbReference type="ARBA" id="ARBA00011245"/>
    </source>
</evidence>
<comment type="subunit">
    <text evidence="2">Monomer.</text>
</comment>
<keyword evidence="7" id="KW-1015">Disulfide bond</keyword>
<dbReference type="EMBL" id="JADOEL010000003">
    <property type="protein sequence ID" value="MBF8177016.1"/>
    <property type="molecule type" value="Genomic_DNA"/>
</dbReference>
<comment type="catalytic activity">
    <reaction evidence="12">
        <text>a hydroperoxide + [thioredoxin]-dithiol = an alcohol + [thioredoxin]-disulfide + H2O</text>
        <dbReference type="Rhea" id="RHEA:62620"/>
        <dbReference type="Rhea" id="RHEA-COMP:10698"/>
        <dbReference type="Rhea" id="RHEA-COMP:10700"/>
        <dbReference type="ChEBI" id="CHEBI:15377"/>
        <dbReference type="ChEBI" id="CHEBI:29950"/>
        <dbReference type="ChEBI" id="CHEBI:30879"/>
        <dbReference type="ChEBI" id="CHEBI:35924"/>
        <dbReference type="ChEBI" id="CHEBI:50058"/>
        <dbReference type="EC" id="1.11.1.24"/>
    </reaction>
</comment>
<comment type="function">
    <text evidence="1">Thiol-specific peroxidase that catalyzes the reduction of hydrogen peroxide and organic hydroperoxides to water and alcohols, respectively. Plays a role in cell protection against oxidative stress by detoxifying peroxides and as sensor of hydrogen peroxide-mediated signaling events.</text>
</comment>
<evidence type="ECO:0000256" key="11">
    <source>
        <dbReference type="ARBA" id="ARBA00042639"/>
    </source>
</evidence>
<evidence type="ECO:0000256" key="8">
    <source>
        <dbReference type="ARBA" id="ARBA00023284"/>
    </source>
</evidence>
<dbReference type="InterPro" id="IPR050924">
    <property type="entry name" value="Peroxiredoxin_BCP/PrxQ"/>
</dbReference>
<dbReference type="RefSeq" id="WP_175626559.1">
    <property type="nucleotide sequence ID" value="NZ_JADOEL010000003.1"/>
</dbReference>
<evidence type="ECO:0000256" key="6">
    <source>
        <dbReference type="ARBA" id="ARBA00023002"/>
    </source>
</evidence>
<comment type="caution">
    <text evidence="14">The sequence shown here is derived from an EMBL/GenBank/DDBJ whole genome shotgun (WGS) entry which is preliminary data.</text>
</comment>
<dbReference type="InterPro" id="IPR013766">
    <property type="entry name" value="Thioredoxin_domain"/>
</dbReference>
<dbReference type="PROSITE" id="PS51352">
    <property type="entry name" value="THIOREDOXIN_2"/>
    <property type="match status" value="1"/>
</dbReference>
<dbReference type="Gene3D" id="3.40.30.10">
    <property type="entry name" value="Glutaredoxin"/>
    <property type="match status" value="1"/>
</dbReference>
<accession>A0ABS0EQA9</accession>
<dbReference type="InterPro" id="IPR024706">
    <property type="entry name" value="Peroxiredoxin_AhpC-typ"/>
</dbReference>
<keyword evidence="4" id="KW-0575">Peroxidase</keyword>
<evidence type="ECO:0000256" key="12">
    <source>
        <dbReference type="ARBA" id="ARBA00049091"/>
    </source>
</evidence>
<dbReference type="SUPFAM" id="SSF52833">
    <property type="entry name" value="Thioredoxin-like"/>
    <property type="match status" value="1"/>
</dbReference>
<dbReference type="InterPro" id="IPR000866">
    <property type="entry name" value="AhpC/TSA"/>
</dbReference>
<gene>
    <name evidence="14" type="ORF">IXC47_04890</name>
</gene>
<evidence type="ECO:0000259" key="13">
    <source>
        <dbReference type="PROSITE" id="PS51352"/>
    </source>
</evidence>
<sequence>MDQATPVAERPSALNKIVPDFSAPMTGEQTFQLADYKGKKIVLYFYPKDNTPGCTTEGIHFRDLHEQFRAANAEVFGVSRDSLRSHEGFKAKLALPFELISDPDETLCTMFDVMKMKNMYGKKVRGIERSTFIIDESGKLVKEWRGVKVPGHIDDVLEFVKALA</sequence>